<organism evidence="5 6">
    <name type="scientific">Eggerthella guodeyinii</name>
    <dbReference type="NCBI Taxonomy" id="2690837"/>
    <lineage>
        <taxon>Bacteria</taxon>
        <taxon>Bacillati</taxon>
        <taxon>Actinomycetota</taxon>
        <taxon>Coriobacteriia</taxon>
        <taxon>Eggerthellales</taxon>
        <taxon>Eggerthellaceae</taxon>
        <taxon>Eggerthella</taxon>
    </lineage>
</organism>
<evidence type="ECO:0000256" key="2">
    <source>
        <dbReference type="ARBA" id="ARBA00023004"/>
    </source>
</evidence>
<dbReference type="Gene3D" id="3.30.70.3270">
    <property type="match status" value="1"/>
</dbReference>
<gene>
    <name evidence="5" type="ORF">GS424_016485</name>
</gene>
<dbReference type="InterPro" id="IPR017900">
    <property type="entry name" value="4Fe4S_Fe_S_CS"/>
</dbReference>
<accession>A0A6L7INZ7</accession>
<evidence type="ECO:0000256" key="1">
    <source>
        <dbReference type="ARBA" id="ARBA00022723"/>
    </source>
</evidence>
<proteinExistence type="predicted"/>
<feature type="domain" description="4Fe-4S ferredoxin-type" evidence="4">
    <location>
        <begin position="65"/>
        <end position="94"/>
    </location>
</feature>
<evidence type="ECO:0000313" key="6">
    <source>
        <dbReference type="Proteomes" id="UP000478463"/>
    </source>
</evidence>
<dbReference type="Pfam" id="PF12838">
    <property type="entry name" value="Fer4_7"/>
    <property type="match status" value="1"/>
</dbReference>
<keyword evidence="3" id="KW-0411">Iron-sulfur</keyword>
<dbReference type="PROSITE" id="PS51379">
    <property type="entry name" value="4FE4S_FER_2"/>
    <property type="match status" value="2"/>
</dbReference>
<reference evidence="5 6" key="1">
    <citation type="submission" date="2020-10" db="EMBL/GenBank/DDBJ databases">
        <title>Eggerthella sp. nov., isolated from human feces.</title>
        <authorList>
            <person name="Yajun G."/>
        </authorList>
    </citation>
    <scope>NUCLEOTIDE SEQUENCE [LARGE SCALE GENOMIC DNA]</scope>
    <source>
        <strain evidence="5 6">HF-1101</strain>
    </source>
</reference>
<dbReference type="KEGG" id="egd:GS424_016485"/>
<evidence type="ECO:0000259" key="4">
    <source>
        <dbReference type="PROSITE" id="PS51379"/>
    </source>
</evidence>
<evidence type="ECO:0000256" key="3">
    <source>
        <dbReference type="ARBA" id="ARBA00023014"/>
    </source>
</evidence>
<feature type="domain" description="4Fe-4S ferredoxin-type" evidence="4">
    <location>
        <begin position="30"/>
        <end position="59"/>
    </location>
</feature>
<protein>
    <submittedName>
        <fullName evidence="5">4Fe-4S dicluster domain-containing protein</fullName>
    </submittedName>
</protein>
<keyword evidence="1" id="KW-0479">Metal-binding</keyword>
<dbReference type="EMBL" id="CP063310">
    <property type="protein sequence ID" value="QOS70081.1"/>
    <property type="molecule type" value="Genomic_DNA"/>
</dbReference>
<sequence>MGTMKPRVPNAISGGRPVPLARRAHERAKGKPRHDFGRCIACAACAVACDSRAIRIFIDEDEGMLVWTLDLYDCTQCGRCVPVCPTGAMSLIEGTEFADDSEPPKRCLFALAECESCGRYYATNKEVEFANELLEQEENADAARARTLTSICPDCKRLHDAKAAARRSGMKR</sequence>
<dbReference type="PROSITE" id="PS00198">
    <property type="entry name" value="4FE4S_FER_1"/>
    <property type="match status" value="1"/>
</dbReference>
<dbReference type="Proteomes" id="UP000478463">
    <property type="component" value="Chromosome"/>
</dbReference>
<dbReference type="AlphaFoldDB" id="A0A6L7INZ7"/>
<evidence type="ECO:0000313" key="5">
    <source>
        <dbReference type="EMBL" id="QOS70081.1"/>
    </source>
</evidence>
<dbReference type="RefSeq" id="WP_160941093.1">
    <property type="nucleotide sequence ID" value="NZ_CP063310.1"/>
</dbReference>
<dbReference type="InterPro" id="IPR017896">
    <property type="entry name" value="4Fe4S_Fe-S-bd"/>
</dbReference>
<dbReference type="SUPFAM" id="SSF54862">
    <property type="entry name" value="4Fe-4S ferredoxins"/>
    <property type="match status" value="1"/>
</dbReference>
<name>A0A6L7INZ7_9ACTN</name>
<dbReference type="GO" id="GO:0046872">
    <property type="term" value="F:metal ion binding"/>
    <property type="evidence" value="ECO:0007669"/>
    <property type="project" value="UniProtKB-KW"/>
</dbReference>
<dbReference type="GO" id="GO:0051536">
    <property type="term" value="F:iron-sulfur cluster binding"/>
    <property type="evidence" value="ECO:0007669"/>
    <property type="project" value="UniProtKB-KW"/>
</dbReference>
<keyword evidence="2" id="KW-0408">Iron</keyword>